<feature type="chain" id="PRO_5016292540" description="Divergent polysaccharide deacetylase" evidence="1">
    <location>
        <begin position="24"/>
        <end position="277"/>
    </location>
</feature>
<evidence type="ECO:0000256" key="1">
    <source>
        <dbReference type="SAM" id="SignalP"/>
    </source>
</evidence>
<dbReference type="GO" id="GO:0005975">
    <property type="term" value="P:carbohydrate metabolic process"/>
    <property type="evidence" value="ECO:0007669"/>
    <property type="project" value="InterPro"/>
</dbReference>
<dbReference type="Proteomes" id="UP000248330">
    <property type="component" value="Unassembled WGS sequence"/>
</dbReference>
<keyword evidence="3" id="KW-1185">Reference proteome</keyword>
<dbReference type="EMBL" id="QICN01000002">
    <property type="protein sequence ID" value="PXV70458.1"/>
    <property type="molecule type" value="Genomic_DNA"/>
</dbReference>
<gene>
    <name evidence="2" type="ORF">C8D93_102317</name>
</gene>
<proteinExistence type="predicted"/>
<dbReference type="CDD" id="cd10936">
    <property type="entry name" value="CE4_DAC2"/>
    <property type="match status" value="1"/>
</dbReference>
<dbReference type="AlphaFoldDB" id="A0A318EIM3"/>
<sequence>MRRQLRGMLLAALIGLPAGTAAATPMISVVIDDLGDQWDSGRRVVDLPGAIACAFLPESPHTRTLAERAHMAGKEILVHLPLEPEAGRGHPLALRVGQPPADRSRQLARLLEAVPYATGVNNHQGSRATASRGIMHAVMRELSLRGTRFFVDSMTSRHSIAYPLARAYGIPATRRHVFLDHERGIENVREQFSRLVALAHRSGGALAIGHPYPETVAVLEEVLTQLDTLGVELVTPSELIRRLEREPPVLPLRLRMSQSLSVPVAAAGGDFSGGAAH</sequence>
<feature type="signal peptide" evidence="1">
    <location>
        <begin position="1"/>
        <end position="23"/>
    </location>
</feature>
<evidence type="ECO:0008006" key="4">
    <source>
        <dbReference type="Google" id="ProtNLM"/>
    </source>
</evidence>
<dbReference type="Pfam" id="PF04748">
    <property type="entry name" value="Polysacc_deac_2"/>
    <property type="match status" value="1"/>
</dbReference>
<evidence type="ECO:0000313" key="2">
    <source>
        <dbReference type="EMBL" id="PXV70458.1"/>
    </source>
</evidence>
<dbReference type="InterPro" id="IPR006837">
    <property type="entry name" value="Divergent_DAC"/>
</dbReference>
<keyword evidence="1" id="KW-0732">Signal</keyword>
<organism evidence="2 3">
    <name type="scientific">Sinimarinibacterium flocculans</name>
    <dbReference type="NCBI Taxonomy" id="985250"/>
    <lineage>
        <taxon>Bacteria</taxon>
        <taxon>Pseudomonadati</taxon>
        <taxon>Pseudomonadota</taxon>
        <taxon>Gammaproteobacteria</taxon>
        <taxon>Nevskiales</taxon>
        <taxon>Nevskiaceae</taxon>
        <taxon>Sinimarinibacterium</taxon>
    </lineage>
</organism>
<dbReference type="RefSeq" id="WP_110264118.1">
    <property type="nucleotide sequence ID" value="NZ_CAWNXA010000002.1"/>
</dbReference>
<name>A0A318EIM3_9GAMM</name>
<dbReference type="Gene3D" id="3.20.20.370">
    <property type="entry name" value="Glycoside hydrolase/deacetylase"/>
    <property type="match status" value="1"/>
</dbReference>
<accession>A0A318EIM3</accession>
<reference evidence="2 3" key="1">
    <citation type="submission" date="2018-04" db="EMBL/GenBank/DDBJ databases">
        <title>Genomic Encyclopedia of Type Strains, Phase IV (KMG-IV): sequencing the most valuable type-strain genomes for metagenomic binning, comparative biology and taxonomic classification.</title>
        <authorList>
            <person name="Goeker M."/>
        </authorList>
    </citation>
    <scope>NUCLEOTIDE SEQUENCE [LARGE SCALE GENOMIC DNA]</scope>
    <source>
        <strain evidence="2 3">DSM 104150</strain>
    </source>
</reference>
<dbReference type="SUPFAM" id="SSF88713">
    <property type="entry name" value="Glycoside hydrolase/deacetylase"/>
    <property type="match status" value="1"/>
</dbReference>
<dbReference type="PANTHER" id="PTHR30105">
    <property type="entry name" value="UNCHARACTERIZED YIBQ-RELATED"/>
    <property type="match status" value="1"/>
</dbReference>
<dbReference type="InterPro" id="IPR011330">
    <property type="entry name" value="Glyco_hydro/deAcase_b/a-brl"/>
</dbReference>
<evidence type="ECO:0000313" key="3">
    <source>
        <dbReference type="Proteomes" id="UP000248330"/>
    </source>
</evidence>
<dbReference type="PANTHER" id="PTHR30105:SF2">
    <property type="entry name" value="DIVERGENT POLYSACCHARIDE DEACETYLASE SUPERFAMILY"/>
    <property type="match status" value="1"/>
</dbReference>
<comment type="caution">
    <text evidence="2">The sequence shown here is derived from an EMBL/GenBank/DDBJ whole genome shotgun (WGS) entry which is preliminary data.</text>
</comment>
<dbReference type="OrthoDB" id="9784811at2"/>
<protein>
    <recommendedName>
        <fullName evidence="4">Divergent polysaccharide deacetylase</fullName>
    </recommendedName>
</protein>